<gene>
    <name evidence="1" type="ORF">NPIL_24491</name>
    <name evidence="3" type="ORF">NPIL_408661</name>
    <name evidence="2" type="ORF">NPIL_585681</name>
</gene>
<name>A0A8X6I5B1_NEPPI</name>
<evidence type="ECO:0000313" key="3">
    <source>
        <dbReference type="EMBL" id="GFT36822.1"/>
    </source>
</evidence>
<accession>A0A8X6I5B1</accession>
<sequence length="74" mass="8035">MELGSTPEKSSSSVCLDEAVRGVVKVKGGPNFPIGIEAPEIGTPEWERCKTVGIWLGYVCVTPPNDWTKESEEL</sequence>
<dbReference type="AlphaFoldDB" id="A0A8X6I5B1"/>
<dbReference type="Proteomes" id="UP000887013">
    <property type="component" value="Unassembled WGS sequence"/>
</dbReference>
<reference evidence="1" key="1">
    <citation type="submission" date="2020-08" db="EMBL/GenBank/DDBJ databases">
        <title>Multicomponent nature underlies the extraordinary mechanical properties of spider dragline silk.</title>
        <authorList>
            <person name="Kono N."/>
            <person name="Nakamura H."/>
            <person name="Mori M."/>
            <person name="Yoshida Y."/>
            <person name="Ohtoshi R."/>
            <person name="Malay A.D."/>
            <person name="Moran D.A.P."/>
            <person name="Tomita M."/>
            <person name="Numata K."/>
            <person name="Arakawa K."/>
        </authorList>
    </citation>
    <scope>NUCLEOTIDE SEQUENCE</scope>
</reference>
<protein>
    <submittedName>
        <fullName evidence="1">Uncharacterized protein</fullName>
    </submittedName>
</protein>
<dbReference type="EMBL" id="BMAW01002606">
    <property type="protein sequence ID" value="GFS79433.1"/>
    <property type="molecule type" value="Genomic_DNA"/>
</dbReference>
<dbReference type="EMBL" id="BMAW01062670">
    <property type="protein sequence ID" value="GFT36822.1"/>
    <property type="molecule type" value="Genomic_DNA"/>
</dbReference>
<organism evidence="1 4">
    <name type="scientific">Nephila pilipes</name>
    <name type="common">Giant wood spider</name>
    <name type="synonym">Nephila maculata</name>
    <dbReference type="NCBI Taxonomy" id="299642"/>
    <lineage>
        <taxon>Eukaryota</taxon>
        <taxon>Metazoa</taxon>
        <taxon>Ecdysozoa</taxon>
        <taxon>Arthropoda</taxon>
        <taxon>Chelicerata</taxon>
        <taxon>Arachnida</taxon>
        <taxon>Araneae</taxon>
        <taxon>Araneomorphae</taxon>
        <taxon>Entelegynae</taxon>
        <taxon>Araneoidea</taxon>
        <taxon>Nephilidae</taxon>
        <taxon>Nephila</taxon>
    </lineage>
</organism>
<comment type="caution">
    <text evidence="1">The sequence shown here is derived from an EMBL/GenBank/DDBJ whole genome shotgun (WGS) entry which is preliminary data.</text>
</comment>
<dbReference type="EMBL" id="BMAW01087688">
    <property type="protein sequence ID" value="GFS30995.1"/>
    <property type="molecule type" value="Genomic_DNA"/>
</dbReference>
<proteinExistence type="predicted"/>
<evidence type="ECO:0000313" key="2">
    <source>
        <dbReference type="EMBL" id="GFS79433.1"/>
    </source>
</evidence>
<evidence type="ECO:0000313" key="1">
    <source>
        <dbReference type="EMBL" id="GFS30995.1"/>
    </source>
</evidence>
<evidence type="ECO:0000313" key="4">
    <source>
        <dbReference type="Proteomes" id="UP000887013"/>
    </source>
</evidence>
<keyword evidence="4" id="KW-1185">Reference proteome</keyword>